<evidence type="ECO:0000313" key="2">
    <source>
        <dbReference type="EMBL" id="KYP62796.1"/>
    </source>
</evidence>
<dbReference type="Pfam" id="PF14244">
    <property type="entry name" value="Retrotran_gag_3"/>
    <property type="match status" value="1"/>
</dbReference>
<sequence length="99" mass="10997">MSGEITSREPDIHSFLYLHPNENPSTALVSPTLNSTNYHSWSRSMMTALSAKNKLEFIDGGAPQPSSTDQTYGAWKRCNNMVISWIVHSVSASIRQSIL</sequence>
<dbReference type="Gramene" id="C.cajan_16849.t">
    <property type="protein sequence ID" value="C.cajan_16849.t.cds1"/>
    <property type="gene ID" value="C.cajan_16849"/>
</dbReference>
<dbReference type="EMBL" id="CM003610">
    <property type="protein sequence ID" value="KYP62796.1"/>
    <property type="molecule type" value="Genomic_DNA"/>
</dbReference>
<dbReference type="PANTHER" id="PTHR37610">
    <property type="entry name" value="CCHC-TYPE DOMAIN-CONTAINING PROTEIN"/>
    <property type="match status" value="1"/>
</dbReference>
<organism evidence="2 3">
    <name type="scientific">Cajanus cajan</name>
    <name type="common">Pigeon pea</name>
    <name type="synonym">Cajanus indicus</name>
    <dbReference type="NCBI Taxonomy" id="3821"/>
    <lineage>
        <taxon>Eukaryota</taxon>
        <taxon>Viridiplantae</taxon>
        <taxon>Streptophyta</taxon>
        <taxon>Embryophyta</taxon>
        <taxon>Tracheophyta</taxon>
        <taxon>Spermatophyta</taxon>
        <taxon>Magnoliopsida</taxon>
        <taxon>eudicotyledons</taxon>
        <taxon>Gunneridae</taxon>
        <taxon>Pentapetalae</taxon>
        <taxon>rosids</taxon>
        <taxon>fabids</taxon>
        <taxon>Fabales</taxon>
        <taxon>Fabaceae</taxon>
        <taxon>Papilionoideae</taxon>
        <taxon>50 kb inversion clade</taxon>
        <taxon>NPAAA clade</taxon>
        <taxon>indigoferoid/millettioid clade</taxon>
        <taxon>Phaseoleae</taxon>
        <taxon>Cajanus</taxon>
    </lineage>
</organism>
<gene>
    <name evidence="2" type="ORF">KK1_017347</name>
</gene>
<dbReference type="InterPro" id="IPR029472">
    <property type="entry name" value="Copia-like_N"/>
</dbReference>
<evidence type="ECO:0000259" key="1">
    <source>
        <dbReference type="Pfam" id="PF14244"/>
    </source>
</evidence>
<evidence type="ECO:0000313" key="3">
    <source>
        <dbReference type="Proteomes" id="UP000075243"/>
    </source>
</evidence>
<protein>
    <recommendedName>
        <fullName evidence="1">Retrotransposon Copia-like N-terminal domain-containing protein</fullName>
    </recommendedName>
</protein>
<reference evidence="2 3" key="1">
    <citation type="journal article" date="2012" name="Nat. Biotechnol.">
        <title>Draft genome sequence of pigeonpea (Cajanus cajan), an orphan legume crop of resource-poor farmers.</title>
        <authorList>
            <person name="Varshney R.K."/>
            <person name="Chen W."/>
            <person name="Li Y."/>
            <person name="Bharti A.K."/>
            <person name="Saxena R.K."/>
            <person name="Schlueter J.A."/>
            <person name="Donoghue M.T."/>
            <person name="Azam S."/>
            <person name="Fan G."/>
            <person name="Whaley A.M."/>
            <person name="Farmer A.D."/>
            <person name="Sheridan J."/>
            <person name="Iwata A."/>
            <person name="Tuteja R."/>
            <person name="Penmetsa R.V."/>
            <person name="Wu W."/>
            <person name="Upadhyaya H.D."/>
            <person name="Yang S.P."/>
            <person name="Shah T."/>
            <person name="Saxena K.B."/>
            <person name="Michael T."/>
            <person name="McCombie W.R."/>
            <person name="Yang B."/>
            <person name="Zhang G."/>
            <person name="Yang H."/>
            <person name="Wang J."/>
            <person name="Spillane C."/>
            <person name="Cook D.R."/>
            <person name="May G.D."/>
            <person name="Xu X."/>
            <person name="Jackson S.A."/>
        </authorList>
    </citation>
    <scope>NUCLEOTIDE SEQUENCE [LARGE SCALE GENOMIC DNA]</scope>
    <source>
        <strain evidence="3">cv. Asha</strain>
    </source>
</reference>
<accession>A0A151T6X5</accession>
<dbReference type="PANTHER" id="PTHR37610:SF55">
    <property type="entry name" value="RETROTRANSPOSON COPIA-LIKE N-TERMINAL DOMAIN-CONTAINING PROTEIN"/>
    <property type="match status" value="1"/>
</dbReference>
<dbReference type="OMA" id="CNDIVAT"/>
<dbReference type="AlphaFoldDB" id="A0A151T6X5"/>
<keyword evidence="3" id="KW-1185">Reference proteome</keyword>
<feature type="domain" description="Retrotransposon Copia-like N-terminal" evidence="1">
    <location>
        <begin position="19"/>
        <end position="65"/>
    </location>
</feature>
<proteinExistence type="predicted"/>
<name>A0A151T6X5_CAJCA</name>
<dbReference type="Proteomes" id="UP000075243">
    <property type="component" value="Chromosome 8"/>
</dbReference>